<dbReference type="RefSeq" id="WP_330195449.1">
    <property type="nucleotide sequence ID" value="NZ_JAZDRO010000001.1"/>
</dbReference>
<dbReference type="EMBL" id="JAZDRO010000001">
    <property type="protein sequence ID" value="MEE2565920.1"/>
    <property type="molecule type" value="Genomic_DNA"/>
</dbReference>
<sequence length="150" mass="16507">MDRQQKHHIPDAPPETDESEAYDPEKYASRRDQSRPDRGLGFVPVDEAIHQGELFGEAVETAARDRQTAAGEGAEMAGENSDTETEAAMKETIGKKREKSKYDDPAPEDHDNEDVEEALKETFPASDPASYSPGTATPSNIKDKDKKKSS</sequence>
<feature type="region of interest" description="Disordered" evidence="1">
    <location>
        <begin position="1"/>
        <end position="45"/>
    </location>
</feature>
<evidence type="ECO:0000313" key="3">
    <source>
        <dbReference type="Proteomes" id="UP001310692"/>
    </source>
</evidence>
<evidence type="ECO:0000313" key="2">
    <source>
        <dbReference type="EMBL" id="MEE2565920.1"/>
    </source>
</evidence>
<feature type="compositionally biased region" description="Basic and acidic residues" evidence="1">
    <location>
        <begin position="87"/>
        <end position="109"/>
    </location>
</feature>
<comment type="caution">
    <text evidence="2">The sequence shown here is derived from an EMBL/GenBank/DDBJ whole genome shotgun (WGS) entry which is preliminary data.</text>
</comment>
<proteinExistence type="predicted"/>
<organism evidence="2 3">
    <name type="scientific">Hyphobacterium marinum</name>
    <dbReference type="NCBI Taxonomy" id="3116574"/>
    <lineage>
        <taxon>Bacteria</taxon>
        <taxon>Pseudomonadati</taxon>
        <taxon>Pseudomonadota</taxon>
        <taxon>Alphaproteobacteria</taxon>
        <taxon>Maricaulales</taxon>
        <taxon>Maricaulaceae</taxon>
        <taxon>Hyphobacterium</taxon>
    </lineage>
</organism>
<feature type="region of interest" description="Disordered" evidence="1">
    <location>
        <begin position="58"/>
        <end position="150"/>
    </location>
</feature>
<keyword evidence="3" id="KW-1185">Reference proteome</keyword>
<dbReference type="Proteomes" id="UP001310692">
    <property type="component" value="Unassembled WGS sequence"/>
</dbReference>
<feature type="compositionally biased region" description="Basic and acidic residues" evidence="1">
    <location>
        <begin position="141"/>
        <end position="150"/>
    </location>
</feature>
<protein>
    <submittedName>
        <fullName evidence="2">Uncharacterized protein</fullName>
    </submittedName>
</protein>
<name>A0ABU7LY40_9PROT</name>
<reference evidence="2 3" key="1">
    <citation type="submission" date="2024-01" db="EMBL/GenBank/DDBJ databases">
        <title>Hyphobacterium bacterium isolated from marine sediment.</title>
        <authorList>
            <person name="Zhao S."/>
        </authorList>
    </citation>
    <scope>NUCLEOTIDE SEQUENCE [LARGE SCALE GENOMIC DNA]</scope>
    <source>
        <strain evidence="2 3">Y60-23</strain>
    </source>
</reference>
<evidence type="ECO:0000256" key="1">
    <source>
        <dbReference type="SAM" id="MobiDB-lite"/>
    </source>
</evidence>
<feature type="compositionally biased region" description="Basic and acidic residues" evidence="1">
    <location>
        <begin position="23"/>
        <end position="38"/>
    </location>
</feature>
<accession>A0ABU7LY40</accession>
<gene>
    <name evidence="2" type="ORF">V0U35_04445</name>
</gene>
<feature type="compositionally biased region" description="Low complexity" evidence="1">
    <location>
        <begin position="69"/>
        <end position="79"/>
    </location>
</feature>
<feature type="compositionally biased region" description="Basic and acidic residues" evidence="1">
    <location>
        <begin position="1"/>
        <end position="10"/>
    </location>
</feature>